<dbReference type="EMBL" id="FNOT01000014">
    <property type="protein sequence ID" value="SDY93800.1"/>
    <property type="molecule type" value="Genomic_DNA"/>
</dbReference>
<evidence type="ECO:0000313" key="1">
    <source>
        <dbReference type="EMBL" id="SDY93800.1"/>
    </source>
</evidence>
<dbReference type="GO" id="GO:0003824">
    <property type="term" value="F:catalytic activity"/>
    <property type="evidence" value="ECO:0007669"/>
    <property type="project" value="UniProtKB-ARBA"/>
</dbReference>
<dbReference type="Proteomes" id="UP000198921">
    <property type="component" value="Unassembled WGS sequence"/>
</dbReference>
<evidence type="ECO:0000313" key="2">
    <source>
        <dbReference type="Proteomes" id="UP000198921"/>
    </source>
</evidence>
<dbReference type="SUPFAM" id="SSF52096">
    <property type="entry name" value="ClpP/crotonase"/>
    <property type="match status" value="1"/>
</dbReference>
<sequence length="303" mass="31808">MAVTAAEVSAYGRRSVMRPWVPRCGVCQAAAMTDPAPVRIERDGDVAVVVLDSPPLNLFDAPVFDAIEAVADELVRLTDPADPARARAVLVEARGRVVSGGVDVTVFRDIAQGPEPAERGAELWRRLLRVAQTFEDLPVPTVFAAHGLTLTAAFELALACDILLAAERASFGLVEIVVGLTPSMGGPQRLAERAGSARAKELVLTGERYPAAVLERWGVVNRVLPDDGFAEAARAYAHQVAAGPTVAHAATKQLVTTAVRQGARAADDLVPAVSGALFATEDLRGAVDSFLADGPGKATYSGR</sequence>
<keyword evidence="2" id="KW-1185">Reference proteome</keyword>
<protein>
    <submittedName>
        <fullName evidence="1">Enoyl-CoA hydratase/carnithine racemase</fullName>
    </submittedName>
</protein>
<dbReference type="GO" id="GO:0006635">
    <property type="term" value="P:fatty acid beta-oxidation"/>
    <property type="evidence" value="ECO:0007669"/>
    <property type="project" value="TreeGrafter"/>
</dbReference>
<organism evidence="1 2">
    <name type="scientific">Geodermatophilus africanus</name>
    <dbReference type="NCBI Taxonomy" id="1137993"/>
    <lineage>
        <taxon>Bacteria</taxon>
        <taxon>Bacillati</taxon>
        <taxon>Actinomycetota</taxon>
        <taxon>Actinomycetes</taxon>
        <taxon>Geodermatophilales</taxon>
        <taxon>Geodermatophilaceae</taxon>
        <taxon>Geodermatophilus</taxon>
    </lineage>
</organism>
<reference evidence="2" key="1">
    <citation type="submission" date="2016-10" db="EMBL/GenBank/DDBJ databases">
        <authorList>
            <person name="Varghese N."/>
            <person name="Submissions S."/>
        </authorList>
    </citation>
    <scope>NUCLEOTIDE SEQUENCE [LARGE SCALE GENOMIC DNA]</scope>
    <source>
        <strain evidence="2">DSM 45422</strain>
    </source>
</reference>
<dbReference type="Gene3D" id="3.90.226.10">
    <property type="entry name" value="2-enoyl-CoA Hydratase, Chain A, domain 1"/>
    <property type="match status" value="1"/>
</dbReference>
<gene>
    <name evidence="1" type="ORF">SAMN05660209_04126</name>
</gene>
<dbReference type="CDD" id="cd06558">
    <property type="entry name" value="crotonase-like"/>
    <property type="match status" value="1"/>
</dbReference>
<proteinExistence type="predicted"/>
<name>A0A1H3NYJ7_9ACTN</name>
<dbReference type="InterPro" id="IPR001753">
    <property type="entry name" value="Enoyl-CoA_hydra/iso"/>
</dbReference>
<dbReference type="AlphaFoldDB" id="A0A1H3NYJ7"/>
<dbReference type="Pfam" id="PF00378">
    <property type="entry name" value="ECH_1"/>
    <property type="match status" value="1"/>
</dbReference>
<dbReference type="PANTHER" id="PTHR11941:SF54">
    <property type="entry name" value="ENOYL-COA HYDRATASE, MITOCHONDRIAL"/>
    <property type="match status" value="1"/>
</dbReference>
<dbReference type="STRING" id="1137993.SAMN05660209_04126"/>
<accession>A0A1H3NYJ7</accession>
<dbReference type="PANTHER" id="PTHR11941">
    <property type="entry name" value="ENOYL-COA HYDRATASE-RELATED"/>
    <property type="match status" value="1"/>
</dbReference>
<dbReference type="InterPro" id="IPR029045">
    <property type="entry name" value="ClpP/crotonase-like_dom_sf"/>
</dbReference>